<dbReference type="GO" id="GO:0030288">
    <property type="term" value="C:outer membrane-bounded periplasmic space"/>
    <property type="evidence" value="ECO:0007669"/>
    <property type="project" value="TreeGrafter"/>
</dbReference>
<dbReference type="InterPro" id="IPR036366">
    <property type="entry name" value="PGBDSf"/>
</dbReference>
<comment type="caution">
    <text evidence="11">The sequence shown here is derived from an EMBL/GenBank/DDBJ whole genome shotgun (WGS) entry which is preliminary data.</text>
</comment>
<dbReference type="SUPFAM" id="SSF47090">
    <property type="entry name" value="PGBD-like"/>
    <property type="match status" value="1"/>
</dbReference>
<keyword evidence="9" id="KW-0472">Membrane</keyword>
<keyword evidence="9" id="KW-0812">Transmembrane</keyword>
<dbReference type="Gene3D" id="1.10.101.10">
    <property type="entry name" value="PGBD-like superfamily/PGBD"/>
    <property type="match status" value="1"/>
</dbReference>
<keyword evidence="4 7" id="KW-0720">Serine protease</keyword>
<dbReference type="InterPro" id="IPR055210">
    <property type="entry name" value="CtpA/B_N"/>
</dbReference>
<dbReference type="Gene3D" id="3.30.750.44">
    <property type="match status" value="1"/>
</dbReference>
<dbReference type="InterPro" id="IPR029045">
    <property type="entry name" value="ClpP/crotonase-like_dom_sf"/>
</dbReference>
<dbReference type="GO" id="GO:0007165">
    <property type="term" value="P:signal transduction"/>
    <property type="evidence" value="ECO:0007669"/>
    <property type="project" value="TreeGrafter"/>
</dbReference>
<keyword evidence="3 7" id="KW-0378">Hydrolase</keyword>
<dbReference type="InterPro" id="IPR002477">
    <property type="entry name" value="Peptidoglycan-bd-like"/>
</dbReference>
<comment type="catalytic activity">
    <reaction evidence="5">
        <text>The enzyme shows specific recognition of a C-terminal tripeptide, Xaa-Yaa-Zaa, in which Xaa is preferably Ala or Leu, Yaa is preferably Ala or Tyr, and Zaa is preferably Ala, but then cleaves at a variable distance from the C-terminus. A typical cleavage is -Ala-Ala-|-Arg-Ala-Ala-Lys-Glu-Asn-Tyr-Ala-Leu-Ala-Ala.</text>
        <dbReference type="EC" id="3.4.21.102"/>
    </reaction>
</comment>
<sequence length="495" mass="54577">MEMKVVTGLENEELNKEPNEKQSGSIQMKKFHFIMLLFFVVFLSAGITTFALAFGDEKAVPVISERKEFDKLYTAFDTITKGYYKEVDENKLVNGAINGMIESLDDPYSDYMNEDEAASFHQSISSSFEGIGAEIQERDGFIVIVSPLKGSPAEKAGIKPEDKVLTVDGKSIQGMSSTEAVMLIRGEKGTKVELEIERPGVESPLKITVVRDTIPLETVYGEMIDEGIAKVQITSFSENTSKELIDKLNELQNQGMKGLVLDLRQNPGGLLDQAINISSLFVPEGDILFQIEDRDGNVEEMKSNNKDNPNLPLVVVIDKGSASASEILAAAVSESADVPLVGEKSFGKGTVQRAQDFEDGSNIKFTTEKWLTPNGNWIHEKGITPNYEVALPDYSTLTLVNPEEEFKLSSSSAQVKSAQGMLKALGYDPGREDGFFDEKTEQALISFQKAEKLEATGILKGETTLKLMEKLRELINNNDTQIQKAVEVLKEKLKS</sequence>
<dbReference type="EC" id="3.4.21.102" evidence="6"/>
<evidence type="ECO:0000313" key="11">
    <source>
        <dbReference type="EMBL" id="RTR31053.1"/>
    </source>
</evidence>
<dbReference type="PROSITE" id="PS50106">
    <property type="entry name" value="PDZ"/>
    <property type="match status" value="1"/>
</dbReference>
<dbReference type="SMART" id="SM00228">
    <property type="entry name" value="PDZ"/>
    <property type="match status" value="1"/>
</dbReference>
<dbReference type="AlphaFoldDB" id="A0A431W6K8"/>
<protein>
    <recommendedName>
        <fullName evidence="6">C-terminal processing peptidase</fullName>
        <ecNumber evidence="6">3.4.21.102</ecNumber>
    </recommendedName>
</protein>
<accession>A0A431W6K8</accession>
<feature type="domain" description="PDZ" evidence="10">
    <location>
        <begin position="117"/>
        <end position="185"/>
    </location>
</feature>
<dbReference type="InterPro" id="IPR041489">
    <property type="entry name" value="PDZ_6"/>
</dbReference>
<dbReference type="CDD" id="cd07560">
    <property type="entry name" value="Peptidase_S41_CPP"/>
    <property type="match status" value="1"/>
</dbReference>
<dbReference type="RefSeq" id="WP_126408946.1">
    <property type="nucleotide sequence ID" value="NZ_RXNT01000009.1"/>
</dbReference>
<reference evidence="11 12" key="1">
    <citation type="submission" date="2018-12" db="EMBL/GenBank/DDBJ databases">
        <title>Bacillus yapensis draft genome sequence.</title>
        <authorList>
            <person name="Yu L."/>
            <person name="Xu X."/>
            <person name="Tang X."/>
        </authorList>
    </citation>
    <scope>NUCLEOTIDE SEQUENCE [LARGE SCALE GENOMIC DNA]</scope>
    <source>
        <strain evidence="11 12">XXST-01</strain>
    </source>
</reference>
<evidence type="ECO:0000259" key="10">
    <source>
        <dbReference type="PROSITE" id="PS50106"/>
    </source>
</evidence>
<dbReference type="PANTHER" id="PTHR32060">
    <property type="entry name" value="TAIL-SPECIFIC PROTEASE"/>
    <property type="match status" value="1"/>
</dbReference>
<dbReference type="FunFam" id="3.30.750.44:FF:000001">
    <property type="entry name" value="S41 family peptidase"/>
    <property type="match status" value="1"/>
</dbReference>
<name>A0A431W6K8_9BACI</name>
<dbReference type="Pfam" id="PF01471">
    <property type="entry name" value="PG_binding_1"/>
    <property type="match status" value="1"/>
</dbReference>
<dbReference type="InterPro" id="IPR004447">
    <property type="entry name" value="Peptidase_S41A"/>
</dbReference>
<keyword evidence="2 7" id="KW-0645">Protease</keyword>
<evidence type="ECO:0000256" key="7">
    <source>
        <dbReference type="RuleBase" id="RU004404"/>
    </source>
</evidence>
<evidence type="ECO:0000256" key="3">
    <source>
        <dbReference type="ARBA" id="ARBA00022801"/>
    </source>
</evidence>
<dbReference type="SMART" id="SM00245">
    <property type="entry name" value="TSPc"/>
    <property type="match status" value="1"/>
</dbReference>
<dbReference type="EMBL" id="RXNT01000009">
    <property type="protein sequence ID" value="RTR31053.1"/>
    <property type="molecule type" value="Genomic_DNA"/>
</dbReference>
<gene>
    <name evidence="11" type="ORF">EKG37_12175</name>
</gene>
<dbReference type="CDD" id="cd06782">
    <property type="entry name" value="cpPDZ_CPP-like"/>
    <property type="match status" value="1"/>
</dbReference>
<feature type="transmembrane region" description="Helical" evidence="9">
    <location>
        <begin position="31"/>
        <end position="54"/>
    </location>
</feature>
<dbReference type="Gene3D" id="3.90.226.10">
    <property type="entry name" value="2-enoyl-CoA Hydratase, Chain A, domain 1"/>
    <property type="match status" value="1"/>
</dbReference>
<dbReference type="InterPro" id="IPR005151">
    <property type="entry name" value="Tail-specific_protease"/>
</dbReference>
<evidence type="ECO:0000313" key="12">
    <source>
        <dbReference type="Proteomes" id="UP000271374"/>
    </source>
</evidence>
<dbReference type="Pfam" id="PF22694">
    <property type="entry name" value="CtpB_N-like"/>
    <property type="match status" value="1"/>
</dbReference>
<dbReference type="OrthoDB" id="9812068at2"/>
<evidence type="ECO:0000256" key="2">
    <source>
        <dbReference type="ARBA" id="ARBA00022670"/>
    </source>
</evidence>
<dbReference type="Proteomes" id="UP000271374">
    <property type="component" value="Unassembled WGS sequence"/>
</dbReference>
<keyword evidence="12" id="KW-1185">Reference proteome</keyword>
<proteinExistence type="inferred from homology"/>
<evidence type="ECO:0000256" key="1">
    <source>
        <dbReference type="ARBA" id="ARBA00009179"/>
    </source>
</evidence>
<dbReference type="PANTHER" id="PTHR32060:SF30">
    <property type="entry name" value="CARBOXY-TERMINAL PROCESSING PROTEASE CTPA"/>
    <property type="match status" value="1"/>
</dbReference>
<dbReference type="SUPFAM" id="SSF50156">
    <property type="entry name" value="PDZ domain-like"/>
    <property type="match status" value="1"/>
</dbReference>
<dbReference type="GO" id="GO:0004252">
    <property type="term" value="F:serine-type endopeptidase activity"/>
    <property type="evidence" value="ECO:0007669"/>
    <property type="project" value="UniProtKB-EC"/>
</dbReference>
<comment type="similarity">
    <text evidence="1 7">Belongs to the peptidase S41A family.</text>
</comment>
<evidence type="ECO:0000256" key="5">
    <source>
        <dbReference type="ARBA" id="ARBA00051784"/>
    </source>
</evidence>
<dbReference type="InterPro" id="IPR036034">
    <property type="entry name" value="PDZ_sf"/>
</dbReference>
<dbReference type="Pfam" id="PF03572">
    <property type="entry name" value="Peptidase_S41"/>
    <property type="match status" value="1"/>
</dbReference>
<dbReference type="Gene3D" id="2.30.42.10">
    <property type="match status" value="1"/>
</dbReference>
<evidence type="ECO:0000256" key="4">
    <source>
        <dbReference type="ARBA" id="ARBA00022825"/>
    </source>
</evidence>
<evidence type="ECO:0000256" key="8">
    <source>
        <dbReference type="SAM" id="MobiDB-lite"/>
    </source>
</evidence>
<evidence type="ECO:0000256" key="6">
    <source>
        <dbReference type="ARBA" id="ARBA00066637"/>
    </source>
</evidence>
<keyword evidence="9" id="KW-1133">Transmembrane helix</keyword>
<dbReference type="InterPro" id="IPR036365">
    <property type="entry name" value="PGBD-like_sf"/>
</dbReference>
<organism evidence="11 12">
    <name type="scientific">Bacillus yapensis</name>
    <dbReference type="NCBI Taxonomy" id="2492960"/>
    <lineage>
        <taxon>Bacteria</taxon>
        <taxon>Bacillati</taxon>
        <taxon>Bacillota</taxon>
        <taxon>Bacilli</taxon>
        <taxon>Bacillales</taxon>
        <taxon>Bacillaceae</taxon>
        <taxon>Bacillus</taxon>
    </lineage>
</organism>
<dbReference type="InterPro" id="IPR001478">
    <property type="entry name" value="PDZ"/>
</dbReference>
<dbReference type="Pfam" id="PF17820">
    <property type="entry name" value="PDZ_6"/>
    <property type="match status" value="1"/>
</dbReference>
<feature type="region of interest" description="Disordered" evidence="8">
    <location>
        <begin position="1"/>
        <end position="21"/>
    </location>
</feature>
<dbReference type="NCBIfam" id="TIGR00225">
    <property type="entry name" value="prc"/>
    <property type="match status" value="1"/>
</dbReference>
<dbReference type="GO" id="GO:0006508">
    <property type="term" value="P:proteolysis"/>
    <property type="evidence" value="ECO:0007669"/>
    <property type="project" value="UniProtKB-KW"/>
</dbReference>
<dbReference type="SUPFAM" id="SSF52096">
    <property type="entry name" value="ClpP/crotonase"/>
    <property type="match status" value="1"/>
</dbReference>
<evidence type="ECO:0000256" key="9">
    <source>
        <dbReference type="SAM" id="Phobius"/>
    </source>
</evidence>
<dbReference type="FunFam" id="2.30.42.10:FF:000063">
    <property type="entry name" value="Peptidase, S41 family"/>
    <property type="match status" value="1"/>
</dbReference>